<dbReference type="Pfam" id="PF06985">
    <property type="entry name" value="HET"/>
    <property type="match status" value="1"/>
</dbReference>
<dbReference type="AlphaFoldDB" id="A0A6A6T5T0"/>
<dbReference type="PANTHER" id="PTHR33112">
    <property type="entry name" value="DOMAIN PROTEIN, PUTATIVE-RELATED"/>
    <property type="match status" value="1"/>
</dbReference>
<organism evidence="2 3">
    <name type="scientific">Lophiostoma macrostomum CBS 122681</name>
    <dbReference type="NCBI Taxonomy" id="1314788"/>
    <lineage>
        <taxon>Eukaryota</taxon>
        <taxon>Fungi</taxon>
        <taxon>Dikarya</taxon>
        <taxon>Ascomycota</taxon>
        <taxon>Pezizomycotina</taxon>
        <taxon>Dothideomycetes</taxon>
        <taxon>Pleosporomycetidae</taxon>
        <taxon>Pleosporales</taxon>
        <taxon>Lophiostomataceae</taxon>
        <taxon>Lophiostoma</taxon>
    </lineage>
</organism>
<evidence type="ECO:0000259" key="1">
    <source>
        <dbReference type="Pfam" id="PF06985"/>
    </source>
</evidence>
<feature type="domain" description="Heterokaryon incompatibility" evidence="1">
    <location>
        <begin position="219"/>
        <end position="377"/>
    </location>
</feature>
<dbReference type="Proteomes" id="UP000799324">
    <property type="component" value="Unassembled WGS sequence"/>
</dbReference>
<name>A0A6A6T5T0_9PLEO</name>
<protein>
    <submittedName>
        <fullName evidence="2">HET-domain-containing protein</fullName>
    </submittedName>
</protein>
<accession>A0A6A6T5T0</accession>
<keyword evidence="3" id="KW-1185">Reference proteome</keyword>
<gene>
    <name evidence="2" type="ORF">K491DRAFT_436602</name>
</gene>
<sequence>MALDRDLQRISEMSLTVDERSADNPPLACEVCKTLCEATREILGTEKGEVKGTSSPWYLPGVAELCQSDCHGSFFQSLLDRTRMTASDEFPHYQLDEVCFLTDLNTSSLTLSQRGEWRESPFSRDRRTERYGTVQSEFLIEPDPASSKGELSTGIARARPLREYIDLDVVNFWMWYCMQAHGDTCRLPPANQRPPGFRVSWLIDVEQSCLVPAPENAPYVILSYVWGQVPMLKTLKGNLSEHQKPGAFNTTSKSSMQTPATIKNAIDLTTRLGRLEGRLEGGVKYLWVDSLCIVQDDHHSLEQHIQHMALIYEAAVLTIVAADGPHADLELKGLQDISSPRTLAPVLELDDNLRVKYVLKTPISSSNWAKRGWTFQEGIFSRRRLIFFENSVRWVCRSMTCREEEYNCRHSSHTSAFSMVRGIHFRYPNLKALADLVGQYNRRNFTYPEDVVPAISSTLNALTRAYPAGFVFGIPISFLDCFLLWASKTSGKGRRREASSPDRAQEIAPSWSWAGWEGLDSDIEGNANSAMVTFRGGAHKETLSMLDWSMRKSLDSPAIRIPRQNDWYDFRCRFKGLKDDLPGGWHYHLDEKLKWSTHPEAPEGVYYSYDSVSDTRPEGKSKTDAPALFAPDILLTCMDHDGRDNDDIRFWQPVPIGSEREGQSPRTLERGFSYGRYLCAKTKTAQLYLGQLDSSGFEILNNVNVPIGRLQVDGVKEHGLVTSHLLNPEVDDPKFACEIVAISHNVSLSGRSIPFETGKEPVTEYNVLWIVWEEGVAFRRGIGQVSKQEWDSLELNEVDLVLG</sequence>
<proteinExistence type="predicted"/>
<dbReference type="EMBL" id="MU004353">
    <property type="protein sequence ID" value="KAF2655110.1"/>
    <property type="molecule type" value="Genomic_DNA"/>
</dbReference>
<reference evidence="2" key="1">
    <citation type="journal article" date="2020" name="Stud. Mycol.">
        <title>101 Dothideomycetes genomes: a test case for predicting lifestyles and emergence of pathogens.</title>
        <authorList>
            <person name="Haridas S."/>
            <person name="Albert R."/>
            <person name="Binder M."/>
            <person name="Bloem J."/>
            <person name="Labutti K."/>
            <person name="Salamov A."/>
            <person name="Andreopoulos B."/>
            <person name="Baker S."/>
            <person name="Barry K."/>
            <person name="Bills G."/>
            <person name="Bluhm B."/>
            <person name="Cannon C."/>
            <person name="Castanera R."/>
            <person name="Culley D."/>
            <person name="Daum C."/>
            <person name="Ezra D."/>
            <person name="Gonzalez J."/>
            <person name="Henrissat B."/>
            <person name="Kuo A."/>
            <person name="Liang C."/>
            <person name="Lipzen A."/>
            <person name="Lutzoni F."/>
            <person name="Magnuson J."/>
            <person name="Mondo S."/>
            <person name="Nolan M."/>
            <person name="Ohm R."/>
            <person name="Pangilinan J."/>
            <person name="Park H.-J."/>
            <person name="Ramirez L."/>
            <person name="Alfaro M."/>
            <person name="Sun H."/>
            <person name="Tritt A."/>
            <person name="Yoshinaga Y."/>
            <person name="Zwiers L.-H."/>
            <person name="Turgeon B."/>
            <person name="Goodwin S."/>
            <person name="Spatafora J."/>
            <person name="Crous P."/>
            <person name="Grigoriev I."/>
        </authorList>
    </citation>
    <scope>NUCLEOTIDE SEQUENCE</scope>
    <source>
        <strain evidence="2">CBS 122681</strain>
    </source>
</reference>
<dbReference type="InterPro" id="IPR010730">
    <property type="entry name" value="HET"/>
</dbReference>
<evidence type="ECO:0000313" key="3">
    <source>
        <dbReference type="Proteomes" id="UP000799324"/>
    </source>
</evidence>
<dbReference type="PANTHER" id="PTHR33112:SF1">
    <property type="entry name" value="HETEROKARYON INCOMPATIBILITY DOMAIN-CONTAINING PROTEIN"/>
    <property type="match status" value="1"/>
</dbReference>
<evidence type="ECO:0000313" key="2">
    <source>
        <dbReference type="EMBL" id="KAF2655110.1"/>
    </source>
</evidence>
<dbReference type="OrthoDB" id="5428863at2759"/>